<dbReference type="GO" id="GO:0046872">
    <property type="term" value="F:metal ion binding"/>
    <property type="evidence" value="ECO:0007669"/>
    <property type="project" value="UniProtKB-KW"/>
</dbReference>
<keyword evidence="11" id="KW-0460">Magnesium</keyword>
<dbReference type="InterPro" id="IPR013815">
    <property type="entry name" value="ATP_grasp_subdomain_1"/>
</dbReference>
<comment type="subcellular location">
    <subcellularLocation>
        <location evidence="3">Cytoplasm</location>
    </subcellularLocation>
</comment>
<dbReference type="PROSITE" id="PS00843">
    <property type="entry name" value="DALA_DALA_LIGASE_1"/>
    <property type="match status" value="1"/>
</dbReference>
<comment type="similarity">
    <text evidence="5">Belongs to the D-alanine--D-alanine ligase family.</text>
</comment>
<evidence type="ECO:0000256" key="1">
    <source>
        <dbReference type="ARBA" id="ARBA00001936"/>
    </source>
</evidence>
<keyword evidence="8" id="KW-0479">Metal-binding</keyword>
<dbReference type="HAMAP" id="MF_00047">
    <property type="entry name" value="Dala_Dala_lig"/>
    <property type="match status" value="1"/>
</dbReference>
<dbReference type="GO" id="GO:0005829">
    <property type="term" value="C:cytosol"/>
    <property type="evidence" value="ECO:0007669"/>
    <property type="project" value="TreeGrafter"/>
</dbReference>
<feature type="non-terminal residue" evidence="18">
    <location>
        <position position="1"/>
    </location>
</feature>
<comment type="pathway">
    <text evidence="16">Glycan biosynthesis.</text>
</comment>
<dbReference type="PROSITE" id="PS00844">
    <property type="entry name" value="DALA_DALA_LIGASE_2"/>
    <property type="match status" value="1"/>
</dbReference>
<dbReference type="SUPFAM" id="SSF52440">
    <property type="entry name" value="PreATP-grasp domain"/>
    <property type="match status" value="1"/>
</dbReference>
<keyword evidence="10" id="KW-0067">ATP-binding</keyword>
<reference evidence="18" key="1">
    <citation type="submission" date="2018-05" db="EMBL/GenBank/DDBJ databases">
        <authorList>
            <person name="Lanie J.A."/>
            <person name="Ng W.-L."/>
            <person name="Kazmierczak K.M."/>
            <person name="Andrzejewski T.M."/>
            <person name="Davidsen T.M."/>
            <person name="Wayne K.J."/>
            <person name="Tettelin H."/>
            <person name="Glass J.I."/>
            <person name="Rusch D."/>
            <person name="Podicherti R."/>
            <person name="Tsui H.-C.T."/>
            <person name="Winkler M.E."/>
        </authorList>
    </citation>
    <scope>NUCLEOTIDE SEQUENCE</scope>
</reference>
<evidence type="ECO:0000256" key="2">
    <source>
        <dbReference type="ARBA" id="ARBA00001946"/>
    </source>
</evidence>
<evidence type="ECO:0000256" key="12">
    <source>
        <dbReference type="ARBA" id="ARBA00022960"/>
    </source>
</evidence>
<evidence type="ECO:0000256" key="6">
    <source>
        <dbReference type="ARBA" id="ARBA00022490"/>
    </source>
</evidence>
<sequence length="456" mass="50149">VRCLKLARTGTTGAMDHTKRAPSEHYRILHSVWTRNVPELSTVADPQRRNHGDQNPVKRLRVGVVYGGRSSEHEVSLASAASVIANLDRERYEPIALRVERNGQWYLAERAPTIASAAENIESARLGNAHEGRSTRQVHLVAHPSNETLLIVERSQAPGPEAHPAGQTLAKGLALDVIFPIVHGPYGEDGTLQGLLELANVPYVGAGVLASAVGMDKAVMKTLFAAHGLPVVKHQVVWRRDWRTFPDRTLSEVTKQLRFPLFVKPANLGSSVGISRAIDRETLSDAVDLASQFDRKIVIEEGVTHCREIECAVLGNQMPEASVPGEIIPSGEYYDYAAKYLDDKSTTEIPASLSADQITQVRQLAIEAFRAIDGEGMARVDFLLERDTGTLFVNEINTHPGFTTISMFAKLWEASGLSYRTMLDRLITLALERHAEKQDTLTSAPHTTEHEHATDS</sequence>
<dbReference type="FunFam" id="3.30.1490.20:FF:000007">
    <property type="entry name" value="D-alanine--D-alanine ligase"/>
    <property type="match status" value="1"/>
</dbReference>
<dbReference type="InterPro" id="IPR005905">
    <property type="entry name" value="D_ala_D_ala"/>
</dbReference>
<keyword evidence="6" id="KW-0963">Cytoplasm</keyword>
<dbReference type="NCBIfam" id="NF002528">
    <property type="entry name" value="PRK01966.1-4"/>
    <property type="match status" value="1"/>
</dbReference>
<evidence type="ECO:0000259" key="17">
    <source>
        <dbReference type="PROSITE" id="PS50975"/>
    </source>
</evidence>
<evidence type="ECO:0000313" key="18">
    <source>
        <dbReference type="EMBL" id="SUZ87701.1"/>
    </source>
</evidence>
<dbReference type="PROSITE" id="PS50975">
    <property type="entry name" value="ATP_GRASP"/>
    <property type="match status" value="1"/>
</dbReference>
<comment type="cofactor">
    <cofactor evidence="1">
        <name>Mn(2+)</name>
        <dbReference type="ChEBI" id="CHEBI:29035"/>
    </cofactor>
</comment>
<keyword evidence="7" id="KW-0436">Ligase</keyword>
<dbReference type="AlphaFoldDB" id="A0A381R7H9"/>
<protein>
    <recommendedName>
        <fullName evidence="17">ATP-grasp domain-containing protein</fullName>
    </recommendedName>
</protein>
<evidence type="ECO:0000256" key="9">
    <source>
        <dbReference type="ARBA" id="ARBA00022741"/>
    </source>
</evidence>
<keyword evidence="12" id="KW-0133">Cell shape</keyword>
<evidence type="ECO:0000256" key="10">
    <source>
        <dbReference type="ARBA" id="ARBA00022840"/>
    </source>
</evidence>
<gene>
    <name evidence="18" type="ORF">METZ01_LOCUS40555</name>
</gene>
<evidence type="ECO:0000256" key="15">
    <source>
        <dbReference type="ARBA" id="ARBA00023316"/>
    </source>
</evidence>
<dbReference type="GO" id="GO:0071555">
    <property type="term" value="P:cell wall organization"/>
    <property type="evidence" value="ECO:0007669"/>
    <property type="project" value="UniProtKB-KW"/>
</dbReference>
<dbReference type="Pfam" id="PF07478">
    <property type="entry name" value="Dala_Dala_lig_C"/>
    <property type="match status" value="1"/>
</dbReference>
<dbReference type="Pfam" id="PF01820">
    <property type="entry name" value="Dala_Dala_lig_N"/>
    <property type="match status" value="1"/>
</dbReference>
<evidence type="ECO:0000256" key="16">
    <source>
        <dbReference type="ARBA" id="ARBA00060592"/>
    </source>
</evidence>
<dbReference type="NCBIfam" id="TIGR01205">
    <property type="entry name" value="D_ala_D_alaTIGR"/>
    <property type="match status" value="1"/>
</dbReference>
<keyword evidence="13" id="KW-0573">Peptidoglycan synthesis</keyword>
<keyword evidence="9" id="KW-0547">Nucleotide-binding</keyword>
<evidence type="ECO:0000256" key="11">
    <source>
        <dbReference type="ARBA" id="ARBA00022842"/>
    </source>
</evidence>
<dbReference type="InterPro" id="IPR016185">
    <property type="entry name" value="PreATP-grasp_dom_sf"/>
</dbReference>
<dbReference type="InterPro" id="IPR000291">
    <property type="entry name" value="D-Ala_lig_Van_CS"/>
</dbReference>
<evidence type="ECO:0000256" key="4">
    <source>
        <dbReference type="ARBA" id="ARBA00004752"/>
    </source>
</evidence>
<comment type="cofactor">
    <cofactor evidence="2">
        <name>Mg(2+)</name>
        <dbReference type="ChEBI" id="CHEBI:18420"/>
    </cofactor>
</comment>
<evidence type="ECO:0000256" key="14">
    <source>
        <dbReference type="ARBA" id="ARBA00023211"/>
    </source>
</evidence>
<dbReference type="GO" id="GO:0005524">
    <property type="term" value="F:ATP binding"/>
    <property type="evidence" value="ECO:0007669"/>
    <property type="project" value="UniProtKB-KW"/>
</dbReference>
<dbReference type="PANTHER" id="PTHR23132:SF25">
    <property type="entry name" value="D-ALANINE--D-ALANINE LIGASE A"/>
    <property type="match status" value="1"/>
</dbReference>
<dbReference type="EMBL" id="UINC01001737">
    <property type="protein sequence ID" value="SUZ87701.1"/>
    <property type="molecule type" value="Genomic_DNA"/>
</dbReference>
<feature type="domain" description="ATP-grasp" evidence="17">
    <location>
        <begin position="221"/>
        <end position="428"/>
    </location>
</feature>
<dbReference type="Gene3D" id="3.40.50.20">
    <property type="match status" value="1"/>
</dbReference>
<dbReference type="GO" id="GO:0008360">
    <property type="term" value="P:regulation of cell shape"/>
    <property type="evidence" value="ECO:0007669"/>
    <property type="project" value="UniProtKB-KW"/>
</dbReference>
<name>A0A381R7H9_9ZZZZ</name>
<dbReference type="Gene3D" id="3.30.470.20">
    <property type="entry name" value="ATP-grasp fold, B domain"/>
    <property type="match status" value="1"/>
</dbReference>
<proteinExistence type="inferred from homology"/>
<evidence type="ECO:0000256" key="7">
    <source>
        <dbReference type="ARBA" id="ARBA00022598"/>
    </source>
</evidence>
<evidence type="ECO:0000256" key="3">
    <source>
        <dbReference type="ARBA" id="ARBA00004496"/>
    </source>
</evidence>
<dbReference type="SUPFAM" id="SSF56059">
    <property type="entry name" value="Glutathione synthetase ATP-binding domain-like"/>
    <property type="match status" value="1"/>
</dbReference>
<evidence type="ECO:0000256" key="5">
    <source>
        <dbReference type="ARBA" id="ARBA00010871"/>
    </source>
</evidence>
<dbReference type="FunFam" id="3.30.470.20:FF:000008">
    <property type="entry name" value="D-alanine--D-alanine ligase"/>
    <property type="match status" value="1"/>
</dbReference>
<keyword evidence="15" id="KW-0961">Cell wall biogenesis/degradation</keyword>
<organism evidence="18">
    <name type="scientific">marine metagenome</name>
    <dbReference type="NCBI Taxonomy" id="408172"/>
    <lineage>
        <taxon>unclassified sequences</taxon>
        <taxon>metagenomes</taxon>
        <taxon>ecological metagenomes</taxon>
    </lineage>
</organism>
<keyword evidence="14" id="KW-0464">Manganese</keyword>
<accession>A0A381R7H9</accession>
<dbReference type="InterPro" id="IPR011095">
    <property type="entry name" value="Dala_Dala_lig_C"/>
</dbReference>
<dbReference type="GO" id="GO:0009252">
    <property type="term" value="P:peptidoglycan biosynthetic process"/>
    <property type="evidence" value="ECO:0007669"/>
    <property type="project" value="UniProtKB-KW"/>
</dbReference>
<comment type="pathway">
    <text evidence="4">Cell wall biogenesis; peptidoglycan biosynthesis.</text>
</comment>
<dbReference type="InterPro" id="IPR011127">
    <property type="entry name" value="Dala_Dala_lig_N"/>
</dbReference>
<dbReference type="PANTHER" id="PTHR23132">
    <property type="entry name" value="D-ALANINE--D-ALANINE LIGASE"/>
    <property type="match status" value="1"/>
</dbReference>
<dbReference type="Gene3D" id="3.30.1490.20">
    <property type="entry name" value="ATP-grasp fold, A domain"/>
    <property type="match status" value="1"/>
</dbReference>
<evidence type="ECO:0000256" key="8">
    <source>
        <dbReference type="ARBA" id="ARBA00022723"/>
    </source>
</evidence>
<dbReference type="GO" id="GO:0008716">
    <property type="term" value="F:D-alanine-D-alanine ligase activity"/>
    <property type="evidence" value="ECO:0007669"/>
    <property type="project" value="InterPro"/>
</dbReference>
<dbReference type="InterPro" id="IPR011761">
    <property type="entry name" value="ATP-grasp"/>
</dbReference>
<evidence type="ECO:0000256" key="13">
    <source>
        <dbReference type="ARBA" id="ARBA00022984"/>
    </source>
</evidence>